<dbReference type="GO" id="GO:0003924">
    <property type="term" value="F:GTPase activity"/>
    <property type="evidence" value="ECO:0007669"/>
    <property type="project" value="TreeGrafter"/>
</dbReference>
<dbReference type="Proteomes" id="UP001162060">
    <property type="component" value="Unassembled WGS sequence"/>
</dbReference>
<dbReference type="Pfam" id="PF14492">
    <property type="entry name" value="EFG_III"/>
    <property type="match status" value="1"/>
</dbReference>
<dbReference type="InterPro" id="IPR041095">
    <property type="entry name" value="EFG_II"/>
</dbReference>
<dbReference type="GO" id="GO:0042256">
    <property type="term" value="P:cytosolic ribosome assembly"/>
    <property type="evidence" value="ECO:0007669"/>
    <property type="project" value="TreeGrafter"/>
</dbReference>
<dbReference type="Gene3D" id="3.90.1430.10">
    <property type="entry name" value="Yeast translation eEF2 (G' domain)"/>
    <property type="match status" value="1"/>
</dbReference>
<dbReference type="InterPro" id="IPR014721">
    <property type="entry name" value="Ribsml_uS5_D2-typ_fold_subgr"/>
</dbReference>
<dbReference type="InterPro" id="IPR035647">
    <property type="entry name" value="EFG_III/V"/>
</dbReference>
<evidence type="ECO:0000256" key="2">
    <source>
        <dbReference type="ARBA" id="ARBA00023134"/>
    </source>
</evidence>
<keyword evidence="3" id="KW-0732">Signal</keyword>
<evidence type="ECO:0008006" key="8">
    <source>
        <dbReference type="Google" id="ProtNLM"/>
    </source>
</evidence>
<evidence type="ECO:0000313" key="6">
    <source>
        <dbReference type="EMBL" id="CAK7925278.1"/>
    </source>
</evidence>
<keyword evidence="2" id="KW-0342">GTP-binding</keyword>
<gene>
    <name evidence="6" type="ORF">PM001_LOCUS10428</name>
</gene>
<name>A0AAV1TV41_9STRA</name>
<dbReference type="EMBL" id="CAKLBY020000086">
    <property type="protein sequence ID" value="CAK7925278.1"/>
    <property type="molecule type" value="Genomic_DNA"/>
</dbReference>
<protein>
    <recommendedName>
        <fullName evidence="8">Elongation factor 2</fullName>
    </recommendedName>
</protein>
<evidence type="ECO:0000259" key="5">
    <source>
        <dbReference type="Pfam" id="PF25118"/>
    </source>
</evidence>
<dbReference type="GO" id="GO:0005829">
    <property type="term" value="C:cytosol"/>
    <property type="evidence" value="ECO:0007669"/>
    <property type="project" value="TreeGrafter"/>
</dbReference>
<dbReference type="SUPFAM" id="SSF54211">
    <property type="entry name" value="Ribosomal protein S5 domain 2-like"/>
    <property type="match status" value="1"/>
</dbReference>
<dbReference type="AlphaFoldDB" id="A0AAV1TV41"/>
<comment type="caution">
    <text evidence="6">The sequence shown here is derived from an EMBL/GenBank/DDBJ whole genome shotgun (WGS) entry which is preliminary data.</text>
</comment>
<sequence>MFCSFILDLIWATYTTVAKPVKSDTDMDSLRTLTRQLRVAKLVSDRDLKHTDRKLATQAIMRKWLPLSTAVLKMVTRILPSPVTAQVKRAQKLCIVSSERLEKSSQHAQVFHSLKSCQTSKNAPVVVYICKVISVAANVLSDYRQIGLASNVEVYVGVGRVYSGILQEGQPLYVMDPKFQGISEDVDIDTVDPRTVKHVTQIGGGVIKPYIMMGRELHKLNRVPAGNIVGIVGLQEHVLKTATLSSTLACPSLTKMPYQAKPIVRVAVEPEDPRNFGALEAGLQRLYRSDPTVEVHVQETGEHVVVALGELHLERCIKDLRERFAKVAIQVSEPLVGFRESIVDGTVSAFQEKIVFKGLLNPETDSSALSNREEAAIASDAHDSKAALGTTPDGTLTLRMRALPLPVETAKLLEESALLIKRIELSKKAAHESGDKDASADDNPMVEDIVAFKQKLAMSLLASESTLLESLPLDKIWSYGPRRVGPNVLVNNITGYYSLRANIINKLRRMCSERGDVKKDQDVGK</sequence>
<dbReference type="PANTHER" id="PTHR42908:SF3">
    <property type="entry name" value="ELONGATION FACTOR-LIKE GTPASE 1"/>
    <property type="match status" value="1"/>
</dbReference>
<dbReference type="FunFam" id="3.30.70.870:FF:000002">
    <property type="entry name" value="Translation elongation factor 2"/>
    <property type="match status" value="1"/>
</dbReference>
<organism evidence="6 7">
    <name type="scientific">Peronospora matthiolae</name>
    <dbReference type="NCBI Taxonomy" id="2874970"/>
    <lineage>
        <taxon>Eukaryota</taxon>
        <taxon>Sar</taxon>
        <taxon>Stramenopiles</taxon>
        <taxon>Oomycota</taxon>
        <taxon>Peronosporomycetes</taxon>
        <taxon>Peronosporales</taxon>
        <taxon>Peronosporaceae</taxon>
        <taxon>Peronospora</taxon>
    </lineage>
</organism>
<feature type="domain" description="Elongation factor-like GTPase 1" evidence="5">
    <location>
        <begin position="401"/>
        <end position="492"/>
    </location>
</feature>
<dbReference type="FunFam" id="2.40.30.10:FF:000082">
    <property type="entry name" value="Putative translation elongation factor 2"/>
    <property type="match status" value="1"/>
</dbReference>
<dbReference type="GO" id="GO:0005525">
    <property type="term" value="F:GTP binding"/>
    <property type="evidence" value="ECO:0007669"/>
    <property type="project" value="UniProtKB-KW"/>
</dbReference>
<feature type="signal peptide" evidence="3">
    <location>
        <begin position="1"/>
        <end position="18"/>
    </location>
</feature>
<dbReference type="GO" id="GO:1990904">
    <property type="term" value="C:ribonucleoprotein complex"/>
    <property type="evidence" value="ECO:0007669"/>
    <property type="project" value="TreeGrafter"/>
</dbReference>
<feature type="domain" description="Elongation Factor G" evidence="4">
    <location>
        <begin position="261"/>
        <end position="329"/>
    </location>
</feature>
<dbReference type="Gene3D" id="3.30.70.870">
    <property type="entry name" value="Elongation Factor G (Translational Gtpase), domain 3"/>
    <property type="match status" value="1"/>
</dbReference>
<proteinExistence type="predicted"/>
<dbReference type="SUPFAM" id="SSF50447">
    <property type="entry name" value="Translation proteins"/>
    <property type="match status" value="1"/>
</dbReference>
<dbReference type="Gene3D" id="2.40.30.10">
    <property type="entry name" value="Translation factors"/>
    <property type="match status" value="1"/>
</dbReference>
<evidence type="ECO:0000256" key="3">
    <source>
        <dbReference type="SAM" id="SignalP"/>
    </source>
</evidence>
<dbReference type="Gene3D" id="3.30.230.10">
    <property type="match status" value="1"/>
</dbReference>
<keyword evidence="1" id="KW-0547">Nucleotide-binding</keyword>
<evidence type="ECO:0000256" key="1">
    <source>
        <dbReference type="ARBA" id="ARBA00022741"/>
    </source>
</evidence>
<evidence type="ECO:0000313" key="7">
    <source>
        <dbReference type="Proteomes" id="UP001162060"/>
    </source>
</evidence>
<evidence type="ECO:0000259" key="4">
    <source>
        <dbReference type="Pfam" id="PF14492"/>
    </source>
</evidence>
<dbReference type="InterPro" id="IPR009000">
    <property type="entry name" value="Transl_B-barrel_sf"/>
</dbReference>
<dbReference type="GO" id="GO:0043022">
    <property type="term" value="F:ribosome binding"/>
    <property type="evidence" value="ECO:0007669"/>
    <property type="project" value="TreeGrafter"/>
</dbReference>
<dbReference type="CDD" id="cd16268">
    <property type="entry name" value="EF2_II"/>
    <property type="match status" value="1"/>
</dbReference>
<dbReference type="Pfam" id="PF25118">
    <property type="entry name" value="EFL1"/>
    <property type="match status" value="1"/>
</dbReference>
<dbReference type="InterPro" id="IPR056752">
    <property type="entry name" value="EFL1"/>
</dbReference>
<dbReference type="PANTHER" id="PTHR42908">
    <property type="entry name" value="TRANSLATION ELONGATION FACTOR-RELATED"/>
    <property type="match status" value="1"/>
</dbReference>
<dbReference type="InterPro" id="IPR020568">
    <property type="entry name" value="Ribosomal_Su5_D2-typ_SF"/>
</dbReference>
<dbReference type="SUPFAM" id="SSF54980">
    <property type="entry name" value="EF-G C-terminal domain-like"/>
    <property type="match status" value="1"/>
</dbReference>
<dbReference type="CDD" id="cd16261">
    <property type="entry name" value="EF2_snRNP_III"/>
    <property type="match status" value="1"/>
</dbReference>
<feature type="chain" id="PRO_5043909296" description="Elongation factor 2" evidence="3">
    <location>
        <begin position="19"/>
        <end position="525"/>
    </location>
</feature>
<reference evidence="6" key="1">
    <citation type="submission" date="2024-01" db="EMBL/GenBank/DDBJ databases">
        <authorList>
            <person name="Webb A."/>
        </authorList>
    </citation>
    <scope>NUCLEOTIDE SEQUENCE</scope>
    <source>
        <strain evidence="6">Pm1</strain>
    </source>
</reference>
<accession>A0AAV1TV41</accession>